<evidence type="ECO:0000313" key="18">
    <source>
        <dbReference type="Proteomes" id="UP000317909"/>
    </source>
</evidence>
<protein>
    <recommendedName>
        <fullName evidence="12 15">Ferrous iron transport protein B</fullName>
    </recommendedName>
</protein>
<feature type="transmembrane region" description="Helical" evidence="15">
    <location>
        <begin position="349"/>
        <end position="371"/>
    </location>
</feature>
<keyword evidence="5 15" id="KW-0812">Transmembrane</keyword>
<dbReference type="NCBIfam" id="TIGR00437">
    <property type="entry name" value="feoB"/>
    <property type="match status" value="1"/>
</dbReference>
<proteinExistence type="inferred from homology"/>
<keyword evidence="6 13" id="KW-0547">Nucleotide-binding</keyword>
<feature type="transmembrane region" description="Helical" evidence="15">
    <location>
        <begin position="383"/>
        <end position="405"/>
    </location>
</feature>
<evidence type="ECO:0000256" key="15">
    <source>
        <dbReference type="RuleBase" id="RU362098"/>
    </source>
</evidence>
<keyword evidence="9" id="KW-0406">Ion transport</keyword>
<dbReference type="KEGG" id="llh:I41_20340"/>
<evidence type="ECO:0000256" key="2">
    <source>
        <dbReference type="ARBA" id="ARBA00022448"/>
    </source>
</evidence>
<keyword evidence="14" id="KW-0479">Metal-binding</keyword>
<dbReference type="InterPro" id="IPR006073">
    <property type="entry name" value="GTP-bd"/>
</dbReference>
<feature type="transmembrane region" description="Helical" evidence="15">
    <location>
        <begin position="647"/>
        <end position="668"/>
    </location>
</feature>
<dbReference type="GO" id="GO:0046872">
    <property type="term" value="F:metal ion binding"/>
    <property type="evidence" value="ECO:0007669"/>
    <property type="project" value="UniProtKB-KW"/>
</dbReference>
<dbReference type="InterPro" id="IPR027417">
    <property type="entry name" value="P-loop_NTPase"/>
</dbReference>
<name>A0A517TWU7_9BACT</name>
<gene>
    <name evidence="17" type="primary">feoB</name>
    <name evidence="17" type="ORF">I41_20340</name>
</gene>
<keyword evidence="10 13" id="KW-0342">GTP-binding</keyword>
<dbReference type="Proteomes" id="UP000317909">
    <property type="component" value="Chromosome"/>
</dbReference>
<feature type="transmembrane region" description="Helical" evidence="15">
    <location>
        <begin position="417"/>
        <end position="438"/>
    </location>
</feature>
<dbReference type="Pfam" id="PF07670">
    <property type="entry name" value="Gate"/>
    <property type="match status" value="2"/>
</dbReference>
<keyword evidence="4 15" id="KW-0410">Iron transport</keyword>
<keyword evidence="3" id="KW-1003">Cell membrane</keyword>
<dbReference type="SUPFAM" id="SSF52540">
    <property type="entry name" value="P-loop containing nucleoside triphosphate hydrolases"/>
    <property type="match status" value="1"/>
</dbReference>
<evidence type="ECO:0000256" key="3">
    <source>
        <dbReference type="ARBA" id="ARBA00022475"/>
    </source>
</evidence>
<feature type="binding site" evidence="13">
    <location>
        <begin position="31"/>
        <end position="38"/>
    </location>
    <ligand>
        <name>GTP</name>
        <dbReference type="ChEBI" id="CHEBI:37565"/>
        <label>1</label>
    </ligand>
</feature>
<dbReference type="GO" id="GO:0015093">
    <property type="term" value="F:ferrous iron transmembrane transporter activity"/>
    <property type="evidence" value="ECO:0007669"/>
    <property type="project" value="UniProtKB-UniRule"/>
</dbReference>
<keyword evidence="8 15" id="KW-0408">Iron</keyword>
<evidence type="ECO:0000256" key="7">
    <source>
        <dbReference type="ARBA" id="ARBA00022989"/>
    </source>
</evidence>
<organism evidence="17 18">
    <name type="scientific">Lacipirellula limnantheis</name>
    <dbReference type="NCBI Taxonomy" id="2528024"/>
    <lineage>
        <taxon>Bacteria</taxon>
        <taxon>Pseudomonadati</taxon>
        <taxon>Planctomycetota</taxon>
        <taxon>Planctomycetia</taxon>
        <taxon>Pirellulales</taxon>
        <taxon>Lacipirellulaceae</taxon>
        <taxon>Lacipirellula</taxon>
    </lineage>
</organism>
<dbReference type="PANTHER" id="PTHR43185:SF1">
    <property type="entry name" value="FE(2+) TRANSPORTER FEOB"/>
    <property type="match status" value="1"/>
</dbReference>
<evidence type="ECO:0000256" key="1">
    <source>
        <dbReference type="ARBA" id="ARBA00004651"/>
    </source>
</evidence>
<reference evidence="17 18" key="1">
    <citation type="submission" date="2019-02" db="EMBL/GenBank/DDBJ databases">
        <title>Deep-cultivation of Planctomycetes and their phenomic and genomic characterization uncovers novel biology.</title>
        <authorList>
            <person name="Wiegand S."/>
            <person name="Jogler M."/>
            <person name="Boedeker C."/>
            <person name="Pinto D."/>
            <person name="Vollmers J."/>
            <person name="Rivas-Marin E."/>
            <person name="Kohn T."/>
            <person name="Peeters S.H."/>
            <person name="Heuer A."/>
            <person name="Rast P."/>
            <person name="Oberbeckmann S."/>
            <person name="Bunk B."/>
            <person name="Jeske O."/>
            <person name="Meyerdierks A."/>
            <person name="Storesund J.E."/>
            <person name="Kallscheuer N."/>
            <person name="Luecker S."/>
            <person name="Lage O.M."/>
            <person name="Pohl T."/>
            <person name="Merkel B.J."/>
            <person name="Hornburger P."/>
            <person name="Mueller R.-W."/>
            <person name="Bruemmer F."/>
            <person name="Labrenz M."/>
            <person name="Spormann A.M."/>
            <person name="Op den Camp H."/>
            <person name="Overmann J."/>
            <person name="Amann R."/>
            <person name="Jetten M.S.M."/>
            <person name="Mascher T."/>
            <person name="Medema M.H."/>
            <person name="Devos D.P."/>
            <person name="Kaster A.-K."/>
            <person name="Ovreas L."/>
            <person name="Rohde M."/>
            <person name="Galperin M.Y."/>
            <person name="Jogler C."/>
        </authorList>
    </citation>
    <scope>NUCLEOTIDE SEQUENCE [LARGE SCALE GENOMIC DNA]</scope>
    <source>
        <strain evidence="17 18">I41</strain>
    </source>
</reference>
<evidence type="ECO:0000256" key="10">
    <source>
        <dbReference type="ARBA" id="ARBA00023134"/>
    </source>
</evidence>
<feature type="binding site" evidence="14">
    <location>
        <position position="46"/>
    </location>
    <ligand>
        <name>Mg(2+)</name>
        <dbReference type="ChEBI" id="CHEBI:18420"/>
        <label>2</label>
    </ligand>
</feature>
<keyword evidence="18" id="KW-1185">Reference proteome</keyword>
<evidence type="ECO:0000256" key="8">
    <source>
        <dbReference type="ARBA" id="ARBA00023004"/>
    </source>
</evidence>
<accession>A0A517TWU7</accession>
<keyword evidence="11 15" id="KW-0472">Membrane</keyword>
<comment type="similarity">
    <text evidence="15">Belongs to the TRAFAC class TrmE-Era-EngA-EngB-Septin-like GTPase superfamily. FeoB GTPase (TC 9.A.8) family.</text>
</comment>
<feature type="transmembrane region" description="Helical" evidence="15">
    <location>
        <begin position="249"/>
        <end position="270"/>
    </location>
</feature>
<evidence type="ECO:0000256" key="9">
    <source>
        <dbReference type="ARBA" id="ARBA00023065"/>
    </source>
</evidence>
<evidence type="ECO:0000256" key="13">
    <source>
        <dbReference type="PIRSR" id="PIRSR603373-1"/>
    </source>
</evidence>
<keyword evidence="2 15" id="KW-0813">Transport</keyword>
<dbReference type="PRINTS" id="PR00326">
    <property type="entry name" value="GTP1OBG"/>
</dbReference>
<dbReference type="EMBL" id="CP036339">
    <property type="protein sequence ID" value="QDT72849.1"/>
    <property type="molecule type" value="Genomic_DNA"/>
</dbReference>
<evidence type="ECO:0000256" key="4">
    <source>
        <dbReference type="ARBA" id="ARBA00022496"/>
    </source>
</evidence>
<dbReference type="InterPro" id="IPR011640">
    <property type="entry name" value="Fe2_transport_prot_B_C"/>
</dbReference>
<comment type="function">
    <text evidence="15">Probable transporter of a GTP-driven Fe(2+) uptake system.</text>
</comment>
<feature type="binding site" evidence="14">
    <location>
        <position position="45"/>
    </location>
    <ligand>
        <name>Mg(2+)</name>
        <dbReference type="ChEBI" id="CHEBI:18420"/>
        <label>2</label>
    </ligand>
</feature>
<dbReference type="Pfam" id="PF07664">
    <property type="entry name" value="FeoB_C"/>
    <property type="match status" value="1"/>
</dbReference>
<feature type="transmembrane region" description="Helical" evidence="15">
    <location>
        <begin position="306"/>
        <end position="329"/>
    </location>
</feature>
<sequence>MSPGPPELSLPIVSTTPLSASRGAATIALVGNPNAGKTSLFNRLTGMRAKTANFPGTTVEHRRATIALGDVATTIVDLPGLYSLDPSTPDERVACDALEGLLPGMPEPDLVLLVVDSTNLERNLFLASQVLELGEPTVVALNLSDAAAKQGITLDLPVLRERLGCPVVSVSARTGAGVDELLAVVSQTLRERKAPQLHADLASCGSCRGCQFSARYDWASRVRSASVRGEATAQGRITATIDRVLTHRVGGLVAFALVMAATFLTIFWAATFPMDLIDGLFGAAGETLGAWLPAGDLRSLLTDGVIGGLGGMLVFLPQICLLFFVLALLEDSGYMARAALVMDRLMHKVGLPGKAFVPLLSAHACAIPAIMSTRVIEDRRDRLATILIAPLMTCSARIPVYAMVATLLFPQSSVQRALIFTAAYALGITAALVMAWVFKRTLLKGPVRPLVIELPNYRLPSLRNAVLLTFDRAAAFVKTAGTTILMISLILWALATYPKTSVEEMPAEVQAQLAALEAAGDESGVEHLTQQMELERSFAGRIGRTIQPVFQPLGFDWKMSIGVLSSFAAREVIVSTMAVLYGLGADGADDGVNSLLASLGASKHSDGSPVFTTATCLSLLVFYVLAMQCLPTQAVTRRETGSWRWPLLQLGYMTALAYVAALITYQTASLLAS</sequence>
<evidence type="ECO:0000256" key="12">
    <source>
        <dbReference type="NCBIfam" id="TIGR00437"/>
    </source>
</evidence>
<evidence type="ECO:0000256" key="14">
    <source>
        <dbReference type="PIRSR" id="PIRSR603373-2"/>
    </source>
</evidence>
<feature type="binding site" evidence="13">
    <location>
        <begin position="56"/>
        <end position="60"/>
    </location>
    <ligand>
        <name>GTP</name>
        <dbReference type="ChEBI" id="CHEBI:37565"/>
        <label>1</label>
    </ligand>
</feature>
<dbReference type="PROSITE" id="PS51711">
    <property type="entry name" value="G_FEOB"/>
    <property type="match status" value="1"/>
</dbReference>
<feature type="binding site" evidence="13">
    <location>
        <begin position="77"/>
        <end position="80"/>
    </location>
    <ligand>
        <name>GTP</name>
        <dbReference type="ChEBI" id="CHEBI:37565"/>
        <label>1</label>
    </ligand>
</feature>
<dbReference type="InterPro" id="IPR011642">
    <property type="entry name" value="Gate_dom"/>
</dbReference>
<dbReference type="InterPro" id="IPR003373">
    <property type="entry name" value="Fe2_transport_prot-B"/>
</dbReference>
<dbReference type="Gene3D" id="3.40.50.300">
    <property type="entry name" value="P-loop containing nucleotide triphosphate hydrolases"/>
    <property type="match status" value="1"/>
</dbReference>
<evidence type="ECO:0000256" key="5">
    <source>
        <dbReference type="ARBA" id="ARBA00022692"/>
    </source>
</evidence>
<dbReference type="GO" id="GO:0005886">
    <property type="term" value="C:plasma membrane"/>
    <property type="evidence" value="ECO:0007669"/>
    <property type="project" value="UniProtKB-SubCell"/>
</dbReference>
<dbReference type="GO" id="GO:0005525">
    <property type="term" value="F:GTP binding"/>
    <property type="evidence" value="ECO:0007669"/>
    <property type="project" value="UniProtKB-KW"/>
</dbReference>
<dbReference type="Pfam" id="PF02421">
    <property type="entry name" value="FeoB_N"/>
    <property type="match status" value="1"/>
</dbReference>
<evidence type="ECO:0000313" key="17">
    <source>
        <dbReference type="EMBL" id="QDT72849.1"/>
    </source>
</evidence>
<evidence type="ECO:0000256" key="11">
    <source>
        <dbReference type="ARBA" id="ARBA00023136"/>
    </source>
</evidence>
<evidence type="ECO:0000256" key="6">
    <source>
        <dbReference type="ARBA" id="ARBA00022741"/>
    </source>
</evidence>
<dbReference type="PANTHER" id="PTHR43185">
    <property type="entry name" value="FERROUS IRON TRANSPORT PROTEIN B"/>
    <property type="match status" value="1"/>
</dbReference>
<feature type="binding site" evidence="13">
    <location>
        <begin position="142"/>
        <end position="145"/>
    </location>
    <ligand>
        <name>GTP</name>
        <dbReference type="ChEBI" id="CHEBI:37565"/>
        <label>1</label>
    </ligand>
</feature>
<keyword evidence="14" id="KW-0460">Magnesium</keyword>
<feature type="domain" description="FeoB-type G" evidence="16">
    <location>
        <begin position="24"/>
        <end position="191"/>
    </location>
</feature>
<feature type="transmembrane region" description="Helical" evidence="15">
    <location>
        <begin position="473"/>
        <end position="495"/>
    </location>
</feature>
<dbReference type="InterPro" id="IPR030389">
    <property type="entry name" value="G_FEOB_dom"/>
</dbReference>
<feature type="binding site" evidence="14">
    <location>
        <position position="42"/>
    </location>
    <ligand>
        <name>Mg(2+)</name>
        <dbReference type="ChEBI" id="CHEBI:18420"/>
        <label>2</label>
    </ligand>
</feature>
<comment type="subcellular location">
    <subcellularLocation>
        <location evidence="15">Cell inner membrane</location>
        <topology evidence="15">Multi-pass membrane protein</topology>
    </subcellularLocation>
    <subcellularLocation>
        <location evidence="1">Cell membrane</location>
        <topology evidence="1">Multi-pass membrane protein</topology>
    </subcellularLocation>
</comment>
<dbReference type="CDD" id="cd01879">
    <property type="entry name" value="FeoB"/>
    <property type="match status" value="1"/>
</dbReference>
<dbReference type="AlphaFoldDB" id="A0A517TWU7"/>
<evidence type="ECO:0000259" key="16">
    <source>
        <dbReference type="PROSITE" id="PS51711"/>
    </source>
</evidence>
<keyword evidence="7 15" id="KW-1133">Transmembrane helix</keyword>
<feature type="transmembrane region" description="Helical" evidence="15">
    <location>
        <begin position="608"/>
        <end position="626"/>
    </location>
</feature>
<dbReference type="InterPro" id="IPR050860">
    <property type="entry name" value="FeoB_GTPase"/>
</dbReference>